<keyword evidence="3 10" id="KW-0493">Microtubule</keyword>
<evidence type="ECO:0000256" key="9">
    <source>
        <dbReference type="PROSITE-ProRule" id="PRU00283"/>
    </source>
</evidence>
<evidence type="ECO:0000256" key="12">
    <source>
        <dbReference type="SAM" id="MobiDB-lite"/>
    </source>
</evidence>
<sequence length="747" mass="83399">MFVLSPRGFVETQVALSIVESTLVRLWRGIIPNSFEHIFLSIQSADQDTTFLIVCSYLEIYNEEIRDLLAADPTRKLELKESTDQGIFVKDLCKPVMKSKYEIEECMRRGNRNRTTGSTLMNRDSSRSHAIFAIYIERATRDSTGDEHLTAGKLNLVDLAGSERQSKTGASGDRLREATKINLSLSALGNCILGGNTRTVIVAAISPAHTNYDETLTTLRYANRAKSIKNKPVINEDPKDALLRELQEEVKRLKELLSVHAGGAFVQQDTGAQVSFKMSDRNAQKGDRLMEVMEVVDAPFQVRRPGQEPARTAASDNADDTDDGTYEILLDGISSPLESRPAAVPTDAVLQEERAKLEEEKKKLQEMAQSEREQREKLEALIGSLEHQVVTGQSDEKALLDMKSKMKRQKQMTKRMKEEKEAAEEAALMADRQHKTLQDELAEKTQVIRKLRTRYKQMKSEVTDLQREFEDEREAYQETIREQSRQLKLHIQIVQHILSAGDLKKIVAQARFDEDRDKWALPQFSLTQRRIQLPDLVHHAYRQRKAEESDESSASEGPVVIVPPASAPTPPPPTGAYLMRTAHPADQQIPGRRSRTDSRSVSPSPRVPEDGGIIEPVSLSVWPPKLTSTHTSYGRASDESTSDRPLSQGGRPRGEGRRKHQISRNVRLEPLPPRASQTSDDELKSMVEPQSSSDGGHDAPAKETPDFSMKSFGLGPAPKEASSVTDFPSVSGVVSSNMPLGVPRKTE</sequence>
<dbReference type="SUPFAM" id="SSF52540">
    <property type="entry name" value="P-loop containing nucleoside triphosphate hydrolases"/>
    <property type="match status" value="1"/>
</dbReference>
<feature type="compositionally biased region" description="Low complexity" evidence="12">
    <location>
        <begin position="554"/>
        <end position="564"/>
    </location>
</feature>
<dbReference type="OMA" id="HAIFAIY"/>
<dbReference type="OrthoDB" id="3176171at2759"/>
<dbReference type="PANTHER" id="PTHR47969">
    <property type="entry name" value="CHROMOSOME-ASSOCIATED KINESIN KIF4A-RELATED"/>
    <property type="match status" value="1"/>
</dbReference>
<dbReference type="PhylomeDB" id="A0A0G4EE92"/>
<dbReference type="EMBL" id="CDMY01000204">
    <property type="protein sequence ID" value="CEL94056.1"/>
    <property type="molecule type" value="Genomic_DNA"/>
</dbReference>
<evidence type="ECO:0000256" key="3">
    <source>
        <dbReference type="ARBA" id="ARBA00022701"/>
    </source>
</evidence>
<evidence type="ECO:0000256" key="10">
    <source>
        <dbReference type="RuleBase" id="RU000394"/>
    </source>
</evidence>
<dbReference type="GO" id="GO:0008017">
    <property type="term" value="F:microtubule binding"/>
    <property type="evidence" value="ECO:0007669"/>
    <property type="project" value="InterPro"/>
</dbReference>
<evidence type="ECO:0000256" key="7">
    <source>
        <dbReference type="ARBA" id="ARBA00023175"/>
    </source>
</evidence>
<evidence type="ECO:0000256" key="6">
    <source>
        <dbReference type="ARBA" id="ARBA00023054"/>
    </source>
</evidence>
<feature type="compositionally biased region" description="Pro residues" evidence="12">
    <location>
        <begin position="565"/>
        <end position="574"/>
    </location>
</feature>
<protein>
    <recommendedName>
        <fullName evidence="10">Kinesin-like protein</fullName>
    </recommendedName>
</protein>
<keyword evidence="5 10" id="KW-0067">ATP-binding</keyword>
<dbReference type="GO" id="GO:0005524">
    <property type="term" value="F:ATP binding"/>
    <property type="evidence" value="ECO:0007669"/>
    <property type="project" value="UniProtKB-KW"/>
</dbReference>
<evidence type="ECO:0000256" key="5">
    <source>
        <dbReference type="ARBA" id="ARBA00022840"/>
    </source>
</evidence>
<name>A0A0G4EE92_VITBC</name>
<dbReference type="STRING" id="1169540.A0A0G4EE92"/>
<feature type="domain" description="Kinesin motor" evidence="13">
    <location>
        <begin position="194"/>
        <end position="228"/>
    </location>
</feature>
<comment type="subcellular location">
    <subcellularLocation>
        <location evidence="1">Cytoplasm</location>
        <location evidence="1">Cytoskeleton</location>
    </subcellularLocation>
</comment>
<feature type="domain" description="Kinesin motor" evidence="13">
    <location>
        <begin position="1"/>
        <end position="193"/>
    </location>
</feature>
<comment type="caution">
    <text evidence="9">Lacks conserved residue(s) required for the propagation of feature annotation.</text>
</comment>
<evidence type="ECO:0000313" key="14">
    <source>
        <dbReference type="EMBL" id="CEL94056.1"/>
    </source>
</evidence>
<accession>A0A0G4EE92</accession>
<dbReference type="InParanoid" id="A0A0G4EE92"/>
<dbReference type="InterPro" id="IPR027640">
    <property type="entry name" value="Kinesin-like_fam"/>
</dbReference>
<dbReference type="VEuPathDB" id="CryptoDB:Vbra_4899"/>
<dbReference type="InterPro" id="IPR019821">
    <property type="entry name" value="Kinesin_motor_CS"/>
</dbReference>
<dbReference type="AlphaFoldDB" id="A0A0G4EE92"/>
<evidence type="ECO:0000256" key="4">
    <source>
        <dbReference type="ARBA" id="ARBA00022741"/>
    </source>
</evidence>
<keyword evidence="4 10" id="KW-0547">Nucleotide-binding</keyword>
<dbReference type="PRINTS" id="PR00380">
    <property type="entry name" value="KINESINHEAVY"/>
</dbReference>
<comment type="similarity">
    <text evidence="9 10">Belongs to the TRAFAC class myosin-kinesin ATPase superfamily. Kinesin family.</text>
</comment>
<proteinExistence type="inferred from homology"/>
<dbReference type="PROSITE" id="PS00411">
    <property type="entry name" value="KINESIN_MOTOR_1"/>
    <property type="match status" value="1"/>
</dbReference>
<keyword evidence="7 10" id="KW-0505">Motor protein</keyword>
<evidence type="ECO:0000256" key="2">
    <source>
        <dbReference type="ARBA" id="ARBA00022490"/>
    </source>
</evidence>
<gene>
    <name evidence="14" type="ORF">Vbra_4899</name>
</gene>
<dbReference type="SMART" id="SM00129">
    <property type="entry name" value="KISc"/>
    <property type="match status" value="1"/>
</dbReference>
<dbReference type="Proteomes" id="UP000041254">
    <property type="component" value="Unassembled WGS sequence"/>
</dbReference>
<dbReference type="PROSITE" id="PS50067">
    <property type="entry name" value="KINESIN_MOTOR_2"/>
    <property type="match status" value="2"/>
</dbReference>
<dbReference type="Pfam" id="PF00225">
    <property type="entry name" value="Kinesin"/>
    <property type="match status" value="2"/>
</dbReference>
<keyword evidence="8" id="KW-0206">Cytoskeleton</keyword>
<dbReference type="InterPro" id="IPR001752">
    <property type="entry name" value="Kinesin_motor_dom"/>
</dbReference>
<dbReference type="GO" id="GO:0007018">
    <property type="term" value="P:microtubule-based movement"/>
    <property type="evidence" value="ECO:0007669"/>
    <property type="project" value="InterPro"/>
</dbReference>
<dbReference type="InterPro" id="IPR027417">
    <property type="entry name" value="P-loop_NTPase"/>
</dbReference>
<evidence type="ECO:0000256" key="1">
    <source>
        <dbReference type="ARBA" id="ARBA00004245"/>
    </source>
</evidence>
<evidence type="ECO:0000256" key="8">
    <source>
        <dbReference type="ARBA" id="ARBA00023212"/>
    </source>
</evidence>
<dbReference type="GO" id="GO:0003777">
    <property type="term" value="F:microtubule motor activity"/>
    <property type="evidence" value="ECO:0007669"/>
    <property type="project" value="InterPro"/>
</dbReference>
<dbReference type="GO" id="GO:0005874">
    <property type="term" value="C:microtubule"/>
    <property type="evidence" value="ECO:0007669"/>
    <property type="project" value="UniProtKB-KW"/>
</dbReference>
<dbReference type="InterPro" id="IPR036961">
    <property type="entry name" value="Kinesin_motor_dom_sf"/>
</dbReference>
<keyword evidence="2" id="KW-0963">Cytoplasm</keyword>
<feature type="region of interest" description="Disordered" evidence="12">
    <location>
        <begin position="542"/>
        <end position="747"/>
    </location>
</feature>
<keyword evidence="6 11" id="KW-0175">Coiled coil</keyword>
<evidence type="ECO:0000256" key="11">
    <source>
        <dbReference type="SAM" id="Coils"/>
    </source>
</evidence>
<organism evidence="14 15">
    <name type="scientific">Vitrella brassicaformis (strain CCMP3155)</name>
    <dbReference type="NCBI Taxonomy" id="1169540"/>
    <lineage>
        <taxon>Eukaryota</taxon>
        <taxon>Sar</taxon>
        <taxon>Alveolata</taxon>
        <taxon>Colpodellida</taxon>
        <taxon>Vitrellaceae</taxon>
        <taxon>Vitrella</taxon>
    </lineage>
</organism>
<keyword evidence="15" id="KW-1185">Reference proteome</keyword>
<evidence type="ECO:0000313" key="15">
    <source>
        <dbReference type="Proteomes" id="UP000041254"/>
    </source>
</evidence>
<feature type="coiled-coil region" evidence="11">
    <location>
        <begin position="347"/>
        <end position="486"/>
    </location>
</feature>
<dbReference type="PANTHER" id="PTHR47969:SF21">
    <property type="entry name" value="KINESIN-LIKE PROTEIN"/>
    <property type="match status" value="1"/>
</dbReference>
<feature type="compositionally biased region" description="Polar residues" evidence="12">
    <location>
        <begin position="722"/>
        <end position="738"/>
    </location>
</feature>
<feature type="compositionally biased region" description="Basic and acidic residues" evidence="12">
    <location>
        <begin position="695"/>
        <end position="705"/>
    </location>
</feature>
<dbReference type="Gene3D" id="3.40.850.10">
    <property type="entry name" value="Kinesin motor domain"/>
    <property type="match status" value="1"/>
</dbReference>
<evidence type="ECO:0000259" key="13">
    <source>
        <dbReference type="PROSITE" id="PS50067"/>
    </source>
</evidence>
<reference evidence="14 15" key="1">
    <citation type="submission" date="2014-11" db="EMBL/GenBank/DDBJ databases">
        <authorList>
            <person name="Zhu J."/>
            <person name="Qi W."/>
            <person name="Song R."/>
        </authorList>
    </citation>
    <scope>NUCLEOTIDE SEQUENCE [LARGE SCALE GENOMIC DNA]</scope>
</reference>